<dbReference type="EMBL" id="CAJOBA010050472">
    <property type="protein sequence ID" value="CAF4234688.1"/>
    <property type="molecule type" value="Genomic_DNA"/>
</dbReference>
<evidence type="ECO:0000313" key="1">
    <source>
        <dbReference type="EMBL" id="CAF1437631.1"/>
    </source>
</evidence>
<accession>A0A8S2SPX0</accession>
<dbReference type="AlphaFoldDB" id="A0A8S2SPX0"/>
<dbReference type="EMBL" id="CAJNOK010028665">
    <property type="protein sequence ID" value="CAF1437631.1"/>
    <property type="molecule type" value="Genomic_DNA"/>
</dbReference>
<organism evidence="2 3">
    <name type="scientific">Didymodactylos carnosus</name>
    <dbReference type="NCBI Taxonomy" id="1234261"/>
    <lineage>
        <taxon>Eukaryota</taxon>
        <taxon>Metazoa</taxon>
        <taxon>Spiralia</taxon>
        <taxon>Gnathifera</taxon>
        <taxon>Rotifera</taxon>
        <taxon>Eurotatoria</taxon>
        <taxon>Bdelloidea</taxon>
        <taxon>Philodinida</taxon>
        <taxon>Philodinidae</taxon>
        <taxon>Didymodactylos</taxon>
    </lineage>
</organism>
<dbReference type="Proteomes" id="UP000682733">
    <property type="component" value="Unassembled WGS sequence"/>
</dbReference>
<evidence type="ECO:0000313" key="2">
    <source>
        <dbReference type="EMBL" id="CAF4234688.1"/>
    </source>
</evidence>
<sequence>MSCLIFNGSYGTIKSRANDKYKWRCREKGCKLTRSIRDVTFFSGSKLEIQHVLDLMFYWSQGVDIHDFLRRHCKFASESTIASRGDWWCWACGGNRRKFMDETQIQSRSGCEESVGTTIYSDEWQSTHKILKICGCVPKEKTKV</sequence>
<gene>
    <name evidence="1" type="ORF">OVA965_LOCUS34309</name>
    <name evidence="2" type="ORF">TMI583_LOCUS35232</name>
</gene>
<comment type="caution">
    <text evidence="2">The sequence shown here is derived from an EMBL/GenBank/DDBJ whole genome shotgun (WGS) entry which is preliminary data.</text>
</comment>
<evidence type="ECO:0000313" key="3">
    <source>
        <dbReference type="Proteomes" id="UP000682733"/>
    </source>
</evidence>
<proteinExistence type="predicted"/>
<name>A0A8S2SPX0_9BILA</name>
<protein>
    <submittedName>
        <fullName evidence="2">Uncharacterized protein</fullName>
    </submittedName>
</protein>
<dbReference type="Proteomes" id="UP000677228">
    <property type="component" value="Unassembled WGS sequence"/>
</dbReference>
<reference evidence="2" key="1">
    <citation type="submission" date="2021-02" db="EMBL/GenBank/DDBJ databases">
        <authorList>
            <person name="Nowell W R."/>
        </authorList>
    </citation>
    <scope>NUCLEOTIDE SEQUENCE</scope>
</reference>